<keyword evidence="2" id="KW-1185">Reference proteome</keyword>
<dbReference type="InterPro" id="IPR010869">
    <property type="entry name" value="DUF1501"/>
</dbReference>
<sequence>MSAPCTCPHETPAPTGMSRRTLLRGAAAVAGLAALESTTLSTRLAFGATAYTGDVLVVLSLRGGFDGLSCVVPHGDPAYYANRPGIGVPKAALLAPDAMFGLHPAMAPLLPFWQAGTFGAVHAVGQASPTRSHFSAMEEMERAAPGSSARTGWLDRTLGLSAATSAFQGTYVGSGGSPSAFAGPVAEMAMRSVDSFSLSGVDAKNRARWETALKAMHDGAPPVLAAPAATTLAATATTGALAAQGYAPANGAAYPSGGLGSALKEVARLVKAGVGLQAAAVDYGDWDMHAGLGRADSGWMRDKLTELSRALAAFATDLGPAMSGVTLVTLSEFGRRVKENASGGVDHGHGNAVLMLGGGVVGGRVHGTWPTLAAGALVGGDLRGTTDYRAILGEVLQKRCGAGSLSTVFPGLAATTSGVVRARS</sequence>
<reference evidence="1 2" key="1">
    <citation type="submission" date="2018-09" db="EMBL/GenBank/DDBJ databases">
        <title>YIM 75000 draft genome.</title>
        <authorList>
            <person name="Tang S."/>
            <person name="Feng Y."/>
        </authorList>
    </citation>
    <scope>NUCLEOTIDE SEQUENCE [LARGE SCALE GENOMIC DNA]</scope>
    <source>
        <strain evidence="1 2">YIM 75000</strain>
    </source>
</reference>
<dbReference type="InterPro" id="IPR006311">
    <property type="entry name" value="TAT_signal"/>
</dbReference>
<comment type="caution">
    <text evidence="1">The sequence shown here is derived from an EMBL/GenBank/DDBJ whole genome shotgun (WGS) entry which is preliminary data.</text>
</comment>
<dbReference type="Proteomes" id="UP000265614">
    <property type="component" value="Unassembled WGS sequence"/>
</dbReference>
<dbReference type="PANTHER" id="PTHR43737:SF1">
    <property type="entry name" value="DUF1501 DOMAIN-CONTAINING PROTEIN"/>
    <property type="match status" value="1"/>
</dbReference>
<gene>
    <name evidence="1" type="ORF">D5H78_07945</name>
</gene>
<dbReference type="OrthoDB" id="9779968at2"/>
<organism evidence="1 2">
    <name type="scientific">Vallicoccus soli</name>
    <dbReference type="NCBI Taxonomy" id="2339232"/>
    <lineage>
        <taxon>Bacteria</taxon>
        <taxon>Bacillati</taxon>
        <taxon>Actinomycetota</taxon>
        <taxon>Actinomycetes</taxon>
        <taxon>Motilibacterales</taxon>
        <taxon>Vallicoccaceae</taxon>
        <taxon>Vallicoccus</taxon>
    </lineage>
</organism>
<dbReference type="Pfam" id="PF07394">
    <property type="entry name" value="DUF1501"/>
    <property type="match status" value="1"/>
</dbReference>
<dbReference type="AlphaFoldDB" id="A0A3A3YZS1"/>
<name>A0A3A3YZS1_9ACTN</name>
<accession>A0A3A3YZS1</accession>
<dbReference type="PANTHER" id="PTHR43737">
    <property type="entry name" value="BLL7424 PROTEIN"/>
    <property type="match status" value="1"/>
</dbReference>
<evidence type="ECO:0000313" key="2">
    <source>
        <dbReference type="Proteomes" id="UP000265614"/>
    </source>
</evidence>
<proteinExistence type="predicted"/>
<dbReference type="PROSITE" id="PS51318">
    <property type="entry name" value="TAT"/>
    <property type="match status" value="1"/>
</dbReference>
<dbReference type="RefSeq" id="WP_119949965.1">
    <property type="nucleotide sequence ID" value="NZ_QZEZ01000002.1"/>
</dbReference>
<evidence type="ECO:0000313" key="1">
    <source>
        <dbReference type="EMBL" id="RJK97250.1"/>
    </source>
</evidence>
<protein>
    <submittedName>
        <fullName evidence="1">DUF1501 domain-containing protein</fullName>
    </submittedName>
</protein>
<dbReference type="EMBL" id="QZEZ01000002">
    <property type="protein sequence ID" value="RJK97250.1"/>
    <property type="molecule type" value="Genomic_DNA"/>
</dbReference>